<dbReference type="Gene3D" id="3.40.50.280">
    <property type="entry name" value="Cobalamin-binding domain"/>
    <property type="match status" value="1"/>
</dbReference>
<dbReference type="GO" id="GO:0005829">
    <property type="term" value="C:cytosol"/>
    <property type="evidence" value="ECO:0007669"/>
    <property type="project" value="TreeGrafter"/>
</dbReference>
<evidence type="ECO:0000259" key="6">
    <source>
        <dbReference type="PROSITE" id="PS51332"/>
    </source>
</evidence>
<dbReference type="GO" id="GO:0046872">
    <property type="term" value="F:metal ion binding"/>
    <property type="evidence" value="ECO:0007669"/>
    <property type="project" value="UniProtKB-KW"/>
</dbReference>
<dbReference type="EMBL" id="FOHU01000012">
    <property type="protein sequence ID" value="SET50615.1"/>
    <property type="molecule type" value="Genomic_DNA"/>
</dbReference>
<keyword evidence="5" id="KW-0411">Iron-sulfur</keyword>
<dbReference type="RefSeq" id="WP_090444857.1">
    <property type="nucleotide sequence ID" value="NZ_FOHU01000012.1"/>
</dbReference>
<dbReference type="InterPro" id="IPR025288">
    <property type="entry name" value="DUF4080"/>
</dbReference>
<dbReference type="SUPFAM" id="SSF52242">
    <property type="entry name" value="Cobalamin (vitamin B12)-binding domain"/>
    <property type="match status" value="1"/>
</dbReference>
<dbReference type="InterPro" id="IPR036724">
    <property type="entry name" value="Cobalamin-bd_sf"/>
</dbReference>
<reference evidence="8 9" key="1">
    <citation type="submission" date="2016-10" db="EMBL/GenBank/DDBJ databases">
        <authorList>
            <person name="de Groot N.N."/>
        </authorList>
    </citation>
    <scope>NUCLEOTIDE SEQUENCE [LARGE SCALE GENOMIC DNA]</scope>
    <source>
        <strain evidence="8 9">DSM 18979</strain>
    </source>
</reference>
<dbReference type="GO" id="GO:0051539">
    <property type="term" value="F:4 iron, 4 sulfur cluster binding"/>
    <property type="evidence" value="ECO:0007669"/>
    <property type="project" value="UniProtKB-KW"/>
</dbReference>
<dbReference type="PANTHER" id="PTHR43409">
    <property type="entry name" value="ANAEROBIC MAGNESIUM-PROTOPORPHYRIN IX MONOMETHYL ESTER CYCLASE-RELATED"/>
    <property type="match status" value="1"/>
</dbReference>
<dbReference type="Pfam" id="PF13311">
    <property type="entry name" value="DUF4080"/>
    <property type="match status" value="1"/>
</dbReference>
<organism evidence="8 9">
    <name type="scientific">Natronincola peptidivorans</name>
    <dbReference type="NCBI Taxonomy" id="426128"/>
    <lineage>
        <taxon>Bacteria</taxon>
        <taxon>Bacillati</taxon>
        <taxon>Bacillota</taxon>
        <taxon>Clostridia</taxon>
        <taxon>Peptostreptococcales</taxon>
        <taxon>Natronincolaceae</taxon>
        <taxon>Natronincola</taxon>
    </lineage>
</organism>
<dbReference type="SFLD" id="SFLDS00029">
    <property type="entry name" value="Radical_SAM"/>
    <property type="match status" value="1"/>
</dbReference>
<accession>A0A1I0EYP7</accession>
<evidence type="ECO:0000313" key="8">
    <source>
        <dbReference type="EMBL" id="SET50615.1"/>
    </source>
</evidence>
<dbReference type="PANTHER" id="PTHR43409:SF16">
    <property type="entry name" value="SLR0320 PROTEIN"/>
    <property type="match status" value="1"/>
</dbReference>
<dbReference type="OrthoDB" id="9801424at2"/>
<dbReference type="InterPro" id="IPR023404">
    <property type="entry name" value="rSAM_horseshoe"/>
</dbReference>
<proteinExistence type="predicted"/>
<sequence length="594" mass="70212">MKVLLTGINAKYIHSNLAIRYLSNSIKSFVENIQIKEFTINHSQEYIMNEIYKIQPDVVCFSCYIWNIQIVHQISRLLKKVMPQITIVLGGPEVSFETVKVMEINDAIDIVVIGEGEITLSKLIYALNNDEDYSSIRSLAFRARGRVFINEECISPIEMQELIFPYKNEVLSQDKIIYYESSRGCPFNCQYCLSSTFQGVRFRPIEMVKEELKYLIDQEVRQVKFVDRTFNAKKQYAIDVLQFILKHSKGKTNFHFEITADLLDEDMLDLLKKAPAGLFQFEIGIQSTNSETLQAIQRDKDFAKIRDVVTKISSGKNIHQHLDLIVGLPKEDYFSFRKSFDDVFALRPEKLQVGFLKLLKGSGIRKKALEYNYIYDDRPPYEVLENDAISYGEIMVLKGIEEMVETFWNTRMFSSSIEVVITNYYSSPFRFFEELWFYWEEEGYHHQYHSRNKLYQILLNFYLNKSFENNEVFKEVLKFDFLKYNKTSTLPDFFSSCKDIKFKEKCHRFLQQPNNLQRYLPQYIDLPAKQIIKKVHFEQFQYNMLELENNPSALKHIEKCKVVLLYDYDIESKAIEHCKYYLLKTIEFSEEPII</sequence>
<dbReference type="InterPro" id="IPR006638">
    <property type="entry name" value="Elp3/MiaA/NifB-like_rSAM"/>
</dbReference>
<dbReference type="CDD" id="cd02068">
    <property type="entry name" value="radical_SAM_B12_BD"/>
    <property type="match status" value="1"/>
</dbReference>
<name>A0A1I0EYP7_9FIRM</name>
<keyword evidence="4" id="KW-0408">Iron</keyword>
<dbReference type="SMART" id="SM00729">
    <property type="entry name" value="Elp3"/>
    <property type="match status" value="1"/>
</dbReference>
<comment type="cofactor">
    <cofactor evidence="1">
        <name>[4Fe-4S] cluster</name>
        <dbReference type="ChEBI" id="CHEBI:49883"/>
    </cofactor>
</comment>
<dbReference type="SUPFAM" id="SSF102114">
    <property type="entry name" value="Radical SAM enzymes"/>
    <property type="match status" value="1"/>
</dbReference>
<evidence type="ECO:0000256" key="5">
    <source>
        <dbReference type="ARBA" id="ARBA00023014"/>
    </source>
</evidence>
<dbReference type="PROSITE" id="PS51332">
    <property type="entry name" value="B12_BINDING"/>
    <property type="match status" value="1"/>
</dbReference>
<dbReference type="InterPro" id="IPR006158">
    <property type="entry name" value="Cobalamin-bd"/>
</dbReference>
<keyword evidence="3" id="KW-0479">Metal-binding</keyword>
<dbReference type="InterPro" id="IPR051198">
    <property type="entry name" value="BchE-like"/>
</dbReference>
<evidence type="ECO:0000256" key="3">
    <source>
        <dbReference type="ARBA" id="ARBA00022723"/>
    </source>
</evidence>
<dbReference type="SFLD" id="SFLDG01123">
    <property type="entry name" value="methyltransferase_(Class_B)"/>
    <property type="match status" value="1"/>
</dbReference>
<evidence type="ECO:0000256" key="4">
    <source>
        <dbReference type="ARBA" id="ARBA00023004"/>
    </source>
</evidence>
<keyword evidence="2" id="KW-0949">S-adenosyl-L-methionine</keyword>
<dbReference type="InterPro" id="IPR058240">
    <property type="entry name" value="rSAM_sf"/>
</dbReference>
<dbReference type="InterPro" id="IPR007197">
    <property type="entry name" value="rSAM"/>
</dbReference>
<dbReference type="SFLD" id="SFLDG01082">
    <property type="entry name" value="B12-binding_domain_containing"/>
    <property type="match status" value="1"/>
</dbReference>
<dbReference type="Pfam" id="PF02310">
    <property type="entry name" value="B12-binding"/>
    <property type="match status" value="1"/>
</dbReference>
<protein>
    <submittedName>
        <fullName evidence="8">Radical SAM superfamily enzyme YgiQ, UPF0313 family</fullName>
    </submittedName>
</protein>
<evidence type="ECO:0000256" key="1">
    <source>
        <dbReference type="ARBA" id="ARBA00001966"/>
    </source>
</evidence>
<dbReference type="AlphaFoldDB" id="A0A1I0EYP7"/>
<gene>
    <name evidence="8" type="ORF">SAMN05660297_02623</name>
</gene>
<evidence type="ECO:0000259" key="7">
    <source>
        <dbReference type="PROSITE" id="PS51918"/>
    </source>
</evidence>
<feature type="domain" description="Radical SAM core" evidence="7">
    <location>
        <begin position="171"/>
        <end position="401"/>
    </location>
</feature>
<dbReference type="InterPro" id="IPR034466">
    <property type="entry name" value="Methyltransferase_Class_B"/>
</dbReference>
<evidence type="ECO:0000256" key="2">
    <source>
        <dbReference type="ARBA" id="ARBA00022691"/>
    </source>
</evidence>
<dbReference type="Pfam" id="PF04055">
    <property type="entry name" value="Radical_SAM"/>
    <property type="match status" value="1"/>
</dbReference>
<dbReference type="GO" id="GO:0003824">
    <property type="term" value="F:catalytic activity"/>
    <property type="evidence" value="ECO:0007669"/>
    <property type="project" value="InterPro"/>
</dbReference>
<dbReference type="Proteomes" id="UP000199568">
    <property type="component" value="Unassembled WGS sequence"/>
</dbReference>
<dbReference type="Gene3D" id="3.80.30.20">
    <property type="entry name" value="tm_1862 like domain"/>
    <property type="match status" value="1"/>
</dbReference>
<dbReference type="PROSITE" id="PS51918">
    <property type="entry name" value="RADICAL_SAM"/>
    <property type="match status" value="1"/>
</dbReference>
<keyword evidence="9" id="KW-1185">Reference proteome</keyword>
<feature type="domain" description="B12-binding" evidence="6">
    <location>
        <begin position="1"/>
        <end position="134"/>
    </location>
</feature>
<dbReference type="STRING" id="426128.SAMN05660297_02623"/>
<dbReference type="GO" id="GO:0031419">
    <property type="term" value="F:cobalamin binding"/>
    <property type="evidence" value="ECO:0007669"/>
    <property type="project" value="InterPro"/>
</dbReference>
<evidence type="ECO:0000313" key="9">
    <source>
        <dbReference type="Proteomes" id="UP000199568"/>
    </source>
</evidence>
<dbReference type="CDD" id="cd01335">
    <property type="entry name" value="Radical_SAM"/>
    <property type="match status" value="1"/>
</dbReference>